<dbReference type="GO" id="GO:0045087">
    <property type="term" value="P:innate immune response"/>
    <property type="evidence" value="ECO:0007669"/>
    <property type="project" value="TreeGrafter"/>
</dbReference>
<accession>A0AAE0SA17</accession>
<keyword evidence="2" id="KW-1015">Disulfide bond</keyword>
<keyword evidence="1 4" id="KW-0732">Signal</keyword>
<organism evidence="6 7">
    <name type="scientific">Potamilus streckersoni</name>
    <dbReference type="NCBI Taxonomy" id="2493646"/>
    <lineage>
        <taxon>Eukaryota</taxon>
        <taxon>Metazoa</taxon>
        <taxon>Spiralia</taxon>
        <taxon>Lophotrochozoa</taxon>
        <taxon>Mollusca</taxon>
        <taxon>Bivalvia</taxon>
        <taxon>Autobranchia</taxon>
        <taxon>Heteroconchia</taxon>
        <taxon>Palaeoheterodonta</taxon>
        <taxon>Unionida</taxon>
        <taxon>Unionoidea</taxon>
        <taxon>Unionidae</taxon>
        <taxon>Ambleminae</taxon>
        <taxon>Lampsilini</taxon>
        <taxon>Potamilus</taxon>
    </lineage>
</organism>
<evidence type="ECO:0000256" key="4">
    <source>
        <dbReference type="SAM" id="SignalP"/>
    </source>
</evidence>
<dbReference type="GO" id="GO:0005121">
    <property type="term" value="F:Toll binding"/>
    <property type="evidence" value="ECO:0007669"/>
    <property type="project" value="TreeGrafter"/>
</dbReference>
<dbReference type="Pfam" id="PF16077">
    <property type="entry name" value="Spaetzle"/>
    <property type="match status" value="1"/>
</dbReference>
<dbReference type="GO" id="GO:0008083">
    <property type="term" value="F:growth factor activity"/>
    <property type="evidence" value="ECO:0007669"/>
    <property type="project" value="TreeGrafter"/>
</dbReference>
<reference evidence="6" key="2">
    <citation type="journal article" date="2021" name="Genome Biol. Evol.">
        <title>Developing a high-quality reference genome for a parasitic bivalve with doubly uniparental inheritance (Bivalvia: Unionida).</title>
        <authorList>
            <person name="Smith C.H."/>
        </authorList>
    </citation>
    <scope>NUCLEOTIDE SEQUENCE</scope>
    <source>
        <strain evidence="6">CHS0354</strain>
        <tissue evidence="6">Mantle</tissue>
    </source>
</reference>
<evidence type="ECO:0000256" key="1">
    <source>
        <dbReference type="ARBA" id="ARBA00022729"/>
    </source>
</evidence>
<reference evidence="6" key="1">
    <citation type="journal article" date="2021" name="Genome Biol. Evol.">
        <title>A High-Quality Reference Genome for a Parasitic Bivalve with Doubly Uniparental Inheritance (Bivalvia: Unionida).</title>
        <authorList>
            <person name="Smith C.H."/>
        </authorList>
    </citation>
    <scope>NUCLEOTIDE SEQUENCE</scope>
    <source>
        <strain evidence="6">CHS0354</strain>
    </source>
</reference>
<dbReference type="Proteomes" id="UP001195483">
    <property type="component" value="Unassembled WGS sequence"/>
</dbReference>
<evidence type="ECO:0000256" key="3">
    <source>
        <dbReference type="ARBA" id="ARBA00023180"/>
    </source>
</evidence>
<comment type="caution">
    <text evidence="6">The sequence shown here is derived from an EMBL/GenBank/DDBJ whole genome shotgun (WGS) entry which is preliminary data.</text>
</comment>
<dbReference type="GO" id="GO:0021556">
    <property type="term" value="P:central nervous system formation"/>
    <property type="evidence" value="ECO:0007669"/>
    <property type="project" value="TreeGrafter"/>
</dbReference>
<dbReference type="PANTHER" id="PTHR23199">
    <property type="entry name" value="NEUROTROPHIN 1-RELATED"/>
    <property type="match status" value="1"/>
</dbReference>
<proteinExistence type="predicted"/>
<evidence type="ECO:0000256" key="2">
    <source>
        <dbReference type="ARBA" id="ARBA00023157"/>
    </source>
</evidence>
<dbReference type="InterPro" id="IPR032104">
    <property type="entry name" value="Spaetzle"/>
</dbReference>
<dbReference type="AlphaFoldDB" id="A0AAE0SA17"/>
<keyword evidence="3" id="KW-0325">Glycoprotein</keyword>
<feature type="signal peptide" evidence="4">
    <location>
        <begin position="1"/>
        <end position="20"/>
    </location>
</feature>
<protein>
    <recommendedName>
        <fullName evidence="5">Spaetzle domain-containing protein</fullName>
    </recommendedName>
</protein>
<evidence type="ECO:0000259" key="5">
    <source>
        <dbReference type="Pfam" id="PF16077"/>
    </source>
</evidence>
<feature type="domain" description="Spaetzle" evidence="5">
    <location>
        <begin position="112"/>
        <end position="199"/>
    </location>
</feature>
<dbReference type="GO" id="GO:0005615">
    <property type="term" value="C:extracellular space"/>
    <property type="evidence" value="ECO:0007669"/>
    <property type="project" value="UniProtKB-ARBA"/>
</dbReference>
<feature type="chain" id="PRO_5042257258" description="Spaetzle domain-containing protein" evidence="4">
    <location>
        <begin position="21"/>
        <end position="204"/>
    </location>
</feature>
<sequence>MLFQNGKTVVFLAVLVVVKGQEKYAPYCKRNYEHEILGQDELDSSWCKPDPFNLKLRDIDPAAIITRFPGLFHKETELKAIKTKEDEFRKQHISFETADYKEILSLPGDGSYCCVTKHEIFPNATLKNIQGELRYIVKLIVNGVEQLQYIPHGLCMEGGQCTGQCIQEYRTQPLLVYDSNKYPPITFDYFNIPSYCSCKNVSWK</sequence>
<keyword evidence="7" id="KW-1185">Reference proteome</keyword>
<dbReference type="Gene3D" id="2.10.90.10">
    <property type="entry name" value="Cystine-knot cytokines"/>
    <property type="match status" value="1"/>
</dbReference>
<dbReference type="InterPro" id="IPR029034">
    <property type="entry name" value="Cystine-knot_cytokine"/>
</dbReference>
<dbReference type="EMBL" id="JAEAOA010000745">
    <property type="protein sequence ID" value="KAK3588172.1"/>
    <property type="molecule type" value="Genomic_DNA"/>
</dbReference>
<dbReference type="InterPro" id="IPR052444">
    <property type="entry name" value="Spz/Toll_ligand-like"/>
</dbReference>
<gene>
    <name evidence="6" type="ORF">CHS0354_012237</name>
</gene>
<dbReference type="SUPFAM" id="SSF57501">
    <property type="entry name" value="Cystine-knot cytokines"/>
    <property type="match status" value="1"/>
</dbReference>
<name>A0AAE0SA17_9BIVA</name>
<evidence type="ECO:0000313" key="7">
    <source>
        <dbReference type="Proteomes" id="UP001195483"/>
    </source>
</evidence>
<reference evidence="6" key="3">
    <citation type="submission" date="2023-05" db="EMBL/GenBank/DDBJ databases">
        <authorList>
            <person name="Smith C.H."/>
        </authorList>
    </citation>
    <scope>NUCLEOTIDE SEQUENCE</scope>
    <source>
        <strain evidence="6">CHS0354</strain>
        <tissue evidence="6">Mantle</tissue>
    </source>
</reference>
<dbReference type="PANTHER" id="PTHR23199:SF12">
    <property type="entry name" value="NEUROTROPHIN 1-RELATED"/>
    <property type="match status" value="1"/>
</dbReference>
<evidence type="ECO:0000313" key="6">
    <source>
        <dbReference type="EMBL" id="KAK3588172.1"/>
    </source>
</evidence>